<dbReference type="SUPFAM" id="SSF140478">
    <property type="entry name" value="LemA-like"/>
    <property type="match status" value="1"/>
</dbReference>
<dbReference type="InterPro" id="IPR007156">
    <property type="entry name" value="MamQ_LemA"/>
</dbReference>
<comment type="similarity">
    <text evidence="2">Belongs to the LemA family.</text>
</comment>
<keyword evidence="3 6" id="KW-0812">Transmembrane</keyword>
<evidence type="ECO:0000313" key="8">
    <source>
        <dbReference type="Proteomes" id="UP000008555"/>
    </source>
</evidence>
<dbReference type="PANTHER" id="PTHR34478">
    <property type="entry name" value="PROTEIN LEMA"/>
    <property type="match status" value="1"/>
</dbReference>
<accession>A9KCR6</accession>
<dbReference type="Gene3D" id="1.20.1440.20">
    <property type="entry name" value="LemA-like domain"/>
    <property type="match status" value="1"/>
</dbReference>
<evidence type="ECO:0000256" key="3">
    <source>
        <dbReference type="ARBA" id="ARBA00022692"/>
    </source>
</evidence>
<sequence>MSNLALSHDRPIIEGYNQKQGVTMTLLIILLILIILIGGYAISIYNHLIGLIESIRNNNKQIDIQLDRRYKVFESLIEVVKKYMDYERSTLKDVVALRNQAQTAKQAGDNDARMKAENKISTILSGLHVVFEQYPDLKANQNAFQLQETIVSTENKLAYAKQAYNDSVERYNAKKKMVFPSMVVSAFPSKLNFDFPYWQLPPEKIIKQEDYKVNL</sequence>
<evidence type="ECO:0000313" key="7">
    <source>
        <dbReference type="EMBL" id="ABS77087.2"/>
    </source>
</evidence>
<evidence type="ECO:0000256" key="5">
    <source>
        <dbReference type="ARBA" id="ARBA00023136"/>
    </source>
</evidence>
<keyword evidence="4 6" id="KW-1133">Transmembrane helix</keyword>
<dbReference type="Proteomes" id="UP000008555">
    <property type="component" value="Chromosome"/>
</dbReference>
<evidence type="ECO:0000256" key="6">
    <source>
        <dbReference type="SAM" id="Phobius"/>
    </source>
</evidence>
<keyword evidence="5 6" id="KW-0472">Membrane</keyword>
<dbReference type="HOGENOM" id="CLU_056714_2_1_6"/>
<dbReference type="EMBL" id="CP000733">
    <property type="protein sequence ID" value="ABS77087.2"/>
    <property type="molecule type" value="Genomic_DNA"/>
</dbReference>
<dbReference type="Pfam" id="PF04011">
    <property type="entry name" value="LemA"/>
    <property type="match status" value="1"/>
</dbReference>
<name>A9KCR6_COXBN</name>
<protein>
    <submittedName>
        <fullName evidence="7">LemA</fullName>
    </submittedName>
</protein>
<feature type="transmembrane region" description="Helical" evidence="6">
    <location>
        <begin position="21"/>
        <end position="42"/>
    </location>
</feature>
<reference evidence="7 8" key="1">
    <citation type="journal article" date="2009" name="Infect. Immun.">
        <title>Comparative genomics reveal extensive transposon-mediated genomic plasticity and diversity among potential effector proteins within the genus Coxiella.</title>
        <authorList>
            <person name="Beare P.A."/>
            <person name="Unsworth N."/>
            <person name="Andoh M."/>
            <person name="Voth D.E."/>
            <person name="Omsland A."/>
            <person name="Gilk S.D."/>
            <person name="Williams K.P."/>
            <person name="Sobral B.W."/>
            <person name="Kupko J.J.III."/>
            <person name="Porcella S.F."/>
            <person name="Samuel J.E."/>
            <person name="Heinzen R.A."/>
        </authorList>
    </citation>
    <scope>NUCLEOTIDE SEQUENCE [LARGE SCALE GENOMIC DNA]</scope>
    <source>
        <strain evidence="7 8">Dugway 5J108-111</strain>
    </source>
</reference>
<dbReference type="RefSeq" id="WP_010957651.1">
    <property type="nucleotide sequence ID" value="NC_009727.1"/>
</dbReference>
<evidence type="ECO:0000256" key="2">
    <source>
        <dbReference type="ARBA" id="ARBA00008854"/>
    </source>
</evidence>
<dbReference type="GO" id="GO:0016020">
    <property type="term" value="C:membrane"/>
    <property type="evidence" value="ECO:0007669"/>
    <property type="project" value="UniProtKB-SubCell"/>
</dbReference>
<proteinExistence type="inferred from homology"/>
<evidence type="ECO:0000256" key="4">
    <source>
        <dbReference type="ARBA" id="ARBA00022989"/>
    </source>
</evidence>
<dbReference type="InterPro" id="IPR023353">
    <property type="entry name" value="LemA-like_dom_sf"/>
</dbReference>
<dbReference type="AlphaFoldDB" id="A9KCR6"/>
<dbReference type="SMR" id="A9KCR6"/>
<organism evidence="7 8">
    <name type="scientific">Coxiella burnetii (strain Dugway 5J108-111)</name>
    <dbReference type="NCBI Taxonomy" id="434922"/>
    <lineage>
        <taxon>Bacteria</taxon>
        <taxon>Pseudomonadati</taxon>
        <taxon>Pseudomonadota</taxon>
        <taxon>Gammaproteobacteria</taxon>
        <taxon>Legionellales</taxon>
        <taxon>Coxiellaceae</taxon>
        <taxon>Coxiella</taxon>
    </lineage>
</organism>
<gene>
    <name evidence="7" type="ordered locus">CBUD_1518</name>
</gene>
<dbReference type="KEGG" id="cbd:CBUD_1518"/>
<evidence type="ECO:0000256" key="1">
    <source>
        <dbReference type="ARBA" id="ARBA00004167"/>
    </source>
</evidence>
<dbReference type="PANTHER" id="PTHR34478:SF2">
    <property type="entry name" value="MEMBRANE PROTEIN"/>
    <property type="match status" value="1"/>
</dbReference>
<comment type="subcellular location">
    <subcellularLocation>
        <location evidence="1">Membrane</location>
        <topology evidence="1">Single-pass membrane protein</topology>
    </subcellularLocation>
</comment>